<dbReference type="PROSITE" id="PS50262">
    <property type="entry name" value="G_PROTEIN_RECEP_F1_2"/>
    <property type="match status" value="1"/>
</dbReference>
<dbReference type="GO" id="GO:0004930">
    <property type="term" value="F:G protein-coupled receptor activity"/>
    <property type="evidence" value="ECO:0007669"/>
    <property type="project" value="InterPro"/>
</dbReference>
<dbReference type="EnsemblMetazoa" id="G6585.4">
    <property type="protein sequence ID" value="G6585.4:cds"/>
    <property type="gene ID" value="G6585"/>
</dbReference>
<dbReference type="GO" id="GO:0042277">
    <property type="term" value="F:peptide binding"/>
    <property type="evidence" value="ECO:0007669"/>
    <property type="project" value="TreeGrafter"/>
</dbReference>
<proteinExistence type="predicted"/>
<keyword evidence="11" id="KW-1185">Reference proteome</keyword>
<dbReference type="EnsemblMetazoa" id="G6585.6">
    <property type="protein sequence ID" value="G6585.6:cds"/>
    <property type="gene ID" value="G6585"/>
</dbReference>
<organism evidence="10 11">
    <name type="scientific">Magallana gigas</name>
    <name type="common">Pacific oyster</name>
    <name type="synonym">Crassostrea gigas</name>
    <dbReference type="NCBI Taxonomy" id="29159"/>
    <lineage>
        <taxon>Eukaryota</taxon>
        <taxon>Metazoa</taxon>
        <taxon>Spiralia</taxon>
        <taxon>Lophotrochozoa</taxon>
        <taxon>Mollusca</taxon>
        <taxon>Bivalvia</taxon>
        <taxon>Autobranchia</taxon>
        <taxon>Pteriomorphia</taxon>
        <taxon>Ostreida</taxon>
        <taxon>Ostreoidea</taxon>
        <taxon>Ostreidae</taxon>
        <taxon>Magallana</taxon>
    </lineage>
</organism>
<keyword evidence="5 8" id="KW-0472">Membrane</keyword>
<protein>
    <recommendedName>
        <fullName evidence="9">G-protein coupled receptors family 1 profile domain-containing protein</fullName>
    </recommendedName>
</protein>
<dbReference type="EnsemblMetazoa" id="G6585.7">
    <property type="protein sequence ID" value="G6585.7:cds"/>
    <property type="gene ID" value="G6585"/>
</dbReference>
<evidence type="ECO:0000259" key="9">
    <source>
        <dbReference type="PROSITE" id="PS50262"/>
    </source>
</evidence>
<dbReference type="EnsemblMetazoa" id="G6585.3">
    <property type="protein sequence ID" value="G6585.3:cds"/>
    <property type="gene ID" value="G6585"/>
</dbReference>
<dbReference type="InterPro" id="IPR017452">
    <property type="entry name" value="GPCR_Rhodpsn_7TM"/>
</dbReference>
<evidence type="ECO:0000313" key="10">
    <source>
        <dbReference type="EnsemblMetazoa" id="G6585.7:cds"/>
    </source>
</evidence>
<evidence type="ECO:0000256" key="3">
    <source>
        <dbReference type="ARBA" id="ARBA00022692"/>
    </source>
</evidence>
<dbReference type="GO" id="GO:0005886">
    <property type="term" value="C:plasma membrane"/>
    <property type="evidence" value="ECO:0007669"/>
    <property type="project" value="UniProtKB-SubCell"/>
</dbReference>
<evidence type="ECO:0000256" key="6">
    <source>
        <dbReference type="ARBA" id="ARBA00023170"/>
    </source>
</evidence>
<evidence type="ECO:0000256" key="1">
    <source>
        <dbReference type="ARBA" id="ARBA00004651"/>
    </source>
</evidence>
<dbReference type="GO" id="GO:0032870">
    <property type="term" value="P:cellular response to hormone stimulus"/>
    <property type="evidence" value="ECO:0007669"/>
    <property type="project" value="TreeGrafter"/>
</dbReference>
<comment type="subcellular location">
    <subcellularLocation>
        <location evidence="1">Cell membrane</location>
        <topology evidence="1">Multi-pass membrane protein</topology>
    </subcellularLocation>
</comment>
<dbReference type="EnsemblMetazoa" id="G6585.8">
    <property type="protein sequence ID" value="G6585.8:cds"/>
    <property type="gene ID" value="G6585"/>
</dbReference>
<dbReference type="AlphaFoldDB" id="A0A8W8NKD9"/>
<keyword evidence="3 8" id="KW-0812">Transmembrane</keyword>
<reference evidence="10" key="1">
    <citation type="submission" date="2022-08" db="UniProtKB">
        <authorList>
            <consortium name="EnsemblMetazoa"/>
        </authorList>
    </citation>
    <scope>IDENTIFICATION</scope>
    <source>
        <strain evidence="10">05x7-T-G4-1.051#20</strain>
    </source>
</reference>
<evidence type="ECO:0000256" key="5">
    <source>
        <dbReference type="ARBA" id="ARBA00023136"/>
    </source>
</evidence>
<feature type="region of interest" description="Disordered" evidence="7">
    <location>
        <begin position="111"/>
        <end position="137"/>
    </location>
</feature>
<accession>A0A8W8NKD9</accession>
<feature type="domain" description="G-protein coupled receptors family 1 profile" evidence="9">
    <location>
        <begin position="1"/>
        <end position="220"/>
    </location>
</feature>
<dbReference type="EnsemblMetazoa" id="G6585.1">
    <property type="protein sequence ID" value="G6585.1:cds"/>
    <property type="gene ID" value="G6585"/>
</dbReference>
<evidence type="ECO:0000256" key="7">
    <source>
        <dbReference type="SAM" id="MobiDB-lite"/>
    </source>
</evidence>
<keyword evidence="4 8" id="KW-1133">Transmembrane helix</keyword>
<dbReference type="Proteomes" id="UP000005408">
    <property type="component" value="Unassembled WGS sequence"/>
</dbReference>
<dbReference type="InterPro" id="IPR000276">
    <property type="entry name" value="GPCR_Rhodpsn"/>
</dbReference>
<dbReference type="Pfam" id="PF00001">
    <property type="entry name" value="7tm_1"/>
    <property type="match status" value="1"/>
</dbReference>
<keyword evidence="2" id="KW-1003">Cell membrane</keyword>
<feature type="transmembrane region" description="Helical" evidence="8">
    <location>
        <begin position="204"/>
        <end position="223"/>
    </location>
</feature>
<name>A0A8W8NKD9_MAGGI</name>
<feature type="transmembrane region" description="Helical" evidence="8">
    <location>
        <begin position="62"/>
        <end position="90"/>
    </location>
</feature>
<dbReference type="Gene3D" id="1.20.1070.10">
    <property type="entry name" value="Rhodopsin 7-helix transmembrane proteins"/>
    <property type="match status" value="1"/>
</dbReference>
<dbReference type="SUPFAM" id="SSF81321">
    <property type="entry name" value="Family A G protein-coupled receptor-like"/>
    <property type="match status" value="1"/>
</dbReference>
<dbReference type="EnsemblMetazoa" id="G6585.2">
    <property type="protein sequence ID" value="G6585.2:cds"/>
    <property type="gene ID" value="G6585"/>
</dbReference>
<evidence type="ECO:0000256" key="8">
    <source>
        <dbReference type="SAM" id="Phobius"/>
    </source>
</evidence>
<keyword evidence="6" id="KW-0675">Receptor</keyword>
<dbReference type="PANTHER" id="PTHR24241:SF76">
    <property type="entry name" value="NEUROPEPTIDE SIFAMIDE RECEPTOR"/>
    <property type="match status" value="1"/>
</dbReference>
<dbReference type="EnsemblMetazoa" id="G6585.9">
    <property type="protein sequence ID" value="G6585.9:cds"/>
    <property type="gene ID" value="G6585"/>
</dbReference>
<evidence type="ECO:0000313" key="11">
    <source>
        <dbReference type="Proteomes" id="UP000005408"/>
    </source>
</evidence>
<feature type="transmembrane region" description="Helical" evidence="8">
    <location>
        <begin position="7"/>
        <end position="27"/>
    </location>
</feature>
<sequence length="243" mass="27773">MNGKWRHIVYGSTVGTSMVLAIPFFFLTGNIPVTQEYKGENVTAYYCSTNAGEGGWRDFEPVYFVCLFFIGVMNIIVTMGFYVPIGLTIYRTFNKHYISQSLKNEDSIEAESSADGRQVSDVSNSTHGSSRKSSLSNNRSLSIYNKKSMEKRTKTKHRFTVMLMFIALIYVLSNVPSLALIVSWKDDPEFWTVSNDVTMNILIILRRLFLVNNIVNPFLYGYFDLTFRHKVKELFGIKSPKIV</sequence>
<evidence type="ECO:0000256" key="2">
    <source>
        <dbReference type="ARBA" id="ARBA00022475"/>
    </source>
</evidence>
<evidence type="ECO:0000256" key="4">
    <source>
        <dbReference type="ARBA" id="ARBA00022989"/>
    </source>
</evidence>
<dbReference type="PANTHER" id="PTHR24241">
    <property type="entry name" value="NEUROPEPTIDE RECEPTOR-RELATED G-PROTEIN COUPLED RECEPTOR"/>
    <property type="match status" value="1"/>
</dbReference>
<feature type="transmembrane region" description="Helical" evidence="8">
    <location>
        <begin position="159"/>
        <end position="184"/>
    </location>
</feature>